<dbReference type="InParanoid" id="A0A0C3NTV0"/>
<reference evidence="2" key="2">
    <citation type="submission" date="2015-01" db="EMBL/GenBank/DDBJ databases">
        <title>Evolutionary Origins and Diversification of the Mycorrhizal Mutualists.</title>
        <authorList>
            <consortium name="DOE Joint Genome Institute"/>
            <consortium name="Mycorrhizal Genomics Consortium"/>
            <person name="Kohler A."/>
            <person name="Kuo A."/>
            <person name="Nagy L.G."/>
            <person name="Floudas D."/>
            <person name="Copeland A."/>
            <person name="Barry K.W."/>
            <person name="Cichocki N."/>
            <person name="Veneault-Fourrey C."/>
            <person name="LaButti K."/>
            <person name="Lindquist E.A."/>
            <person name="Lipzen A."/>
            <person name="Lundell T."/>
            <person name="Morin E."/>
            <person name="Murat C."/>
            <person name="Riley R."/>
            <person name="Ohm R."/>
            <person name="Sun H."/>
            <person name="Tunlid A."/>
            <person name="Henrissat B."/>
            <person name="Grigoriev I.V."/>
            <person name="Hibbett D.S."/>
            <person name="Martin F."/>
        </authorList>
    </citation>
    <scope>NUCLEOTIDE SEQUENCE [LARGE SCALE GENOMIC DNA]</scope>
    <source>
        <strain evidence="2">Marx 270</strain>
    </source>
</reference>
<dbReference type="EMBL" id="KN832011">
    <property type="protein sequence ID" value="KIN98840.1"/>
    <property type="molecule type" value="Genomic_DNA"/>
</dbReference>
<keyword evidence="2" id="KW-1185">Reference proteome</keyword>
<name>A0A0C3NTV0_PISTI</name>
<dbReference type="HOGENOM" id="CLU_2198039_0_0_1"/>
<accession>A0A0C3NTV0</accession>
<organism evidence="1 2">
    <name type="scientific">Pisolithus tinctorius Marx 270</name>
    <dbReference type="NCBI Taxonomy" id="870435"/>
    <lineage>
        <taxon>Eukaryota</taxon>
        <taxon>Fungi</taxon>
        <taxon>Dikarya</taxon>
        <taxon>Basidiomycota</taxon>
        <taxon>Agaricomycotina</taxon>
        <taxon>Agaricomycetes</taxon>
        <taxon>Agaricomycetidae</taxon>
        <taxon>Boletales</taxon>
        <taxon>Sclerodermatineae</taxon>
        <taxon>Pisolithaceae</taxon>
        <taxon>Pisolithus</taxon>
    </lineage>
</organism>
<proteinExistence type="predicted"/>
<dbReference type="Proteomes" id="UP000054217">
    <property type="component" value="Unassembled WGS sequence"/>
</dbReference>
<dbReference type="AlphaFoldDB" id="A0A0C3NTV0"/>
<dbReference type="OrthoDB" id="2693318at2759"/>
<reference evidence="1 2" key="1">
    <citation type="submission" date="2014-04" db="EMBL/GenBank/DDBJ databases">
        <authorList>
            <consortium name="DOE Joint Genome Institute"/>
            <person name="Kuo A."/>
            <person name="Kohler A."/>
            <person name="Costa M.D."/>
            <person name="Nagy L.G."/>
            <person name="Floudas D."/>
            <person name="Copeland A."/>
            <person name="Barry K.W."/>
            <person name="Cichocki N."/>
            <person name="Veneault-Fourrey C."/>
            <person name="LaButti K."/>
            <person name="Lindquist E.A."/>
            <person name="Lipzen A."/>
            <person name="Lundell T."/>
            <person name="Morin E."/>
            <person name="Murat C."/>
            <person name="Sun H."/>
            <person name="Tunlid A."/>
            <person name="Henrissat B."/>
            <person name="Grigoriev I.V."/>
            <person name="Hibbett D.S."/>
            <person name="Martin F."/>
            <person name="Nordberg H.P."/>
            <person name="Cantor M.N."/>
            <person name="Hua S.X."/>
        </authorList>
    </citation>
    <scope>NUCLEOTIDE SEQUENCE [LARGE SCALE GENOMIC DNA]</scope>
    <source>
        <strain evidence="1 2">Marx 270</strain>
    </source>
</reference>
<gene>
    <name evidence="1" type="ORF">M404DRAFT_30994</name>
</gene>
<sequence length="127" mass="13616">MGLTSEVEGTISGNTKRDLKGKLRNDAEGLVTKCAPLGMGTIVSVLEGLAVGAEDAPSGNSERDLESDLQSLVDKLKNDLHGLTMVSPLVTPFISDVEDPMVDEHTERSEQCGFTSLPMALFLKRIE</sequence>
<evidence type="ECO:0000313" key="1">
    <source>
        <dbReference type="EMBL" id="KIN98840.1"/>
    </source>
</evidence>
<protein>
    <submittedName>
        <fullName evidence="1">Uncharacterized protein</fullName>
    </submittedName>
</protein>
<evidence type="ECO:0000313" key="2">
    <source>
        <dbReference type="Proteomes" id="UP000054217"/>
    </source>
</evidence>